<feature type="transmembrane region" description="Helical" evidence="1">
    <location>
        <begin position="39"/>
        <end position="61"/>
    </location>
</feature>
<dbReference type="AlphaFoldDB" id="A0A140L6Z1"/>
<evidence type="ECO:0000313" key="3">
    <source>
        <dbReference type="Proteomes" id="UP000070456"/>
    </source>
</evidence>
<dbReference type="Pfam" id="PF06695">
    <property type="entry name" value="Sm_multidrug_ex"/>
    <property type="match status" value="1"/>
</dbReference>
<reference evidence="2 3" key="1">
    <citation type="submission" date="2015-12" db="EMBL/GenBank/DDBJ databases">
        <title>Draft genome sequence of the thermoanaerobe Thermotalea metallivorans, an isolate from the runoff channel of the Great Artesian Basin, Australia.</title>
        <authorList>
            <person name="Patel B.K."/>
        </authorList>
    </citation>
    <scope>NUCLEOTIDE SEQUENCE [LARGE SCALE GENOMIC DNA]</scope>
    <source>
        <strain evidence="2 3">B2-1</strain>
    </source>
</reference>
<keyword evidence="1" id="KW-0812">Transmembrane</keyword>
<accession>A0A140L6Z1</accession>
<keyword evidence="3" id="KW-1185">Reference proteome</keyword>
<name>A0A140L6Z1_9FIRM</name>
<dbReference type="Proteomes" id="UP000070456">
    <property type="component" value="Unassembled WGS sequence"/>
</dbReference>
<organism evidence="2 3">
    <name type="scientific">Thermotalea metallivorans</name>
    <dbReference type="NCBI Taxonomy" id="520762"/>
    <lineage>
        <taxon>Bacteria</taxon>
        <taxon>Bacillati</taxon>
        <taxon>Bacillota</taxon>
        <taxon>Clostridia</taxon>
        <taxon>Peptostreptococcales</taxon>
        <taxon>Thermotaleaceae</taxon>
        <taxon>Thermotalea</taxon>
    </lineage>
</organism>
<proteinExistence type="predicted"/>
<feature type="transmembrane region" description="Helical" evidence="1">
    <location>
        <begin position="129"/>
        <end position="153"/>
    </location>
</feature>
<evidence type="ECO:0000256" key="1">
    <source>
        <dbReference type="SAM" id="Phobius"/>
    </source>
</evidence>
<feature type="transmembrane region" description="Helical" evidence="1">
    <location>
        <begin position="95"/>
        <end position="123"/>
    </location>
</feature>
<keyword evidence="1" id="KW-0472">Membrane</keyword>
<feature type="transmembrane region" description="Helical" evidence="1">
    <location>
        <begin position="12"/>
        <end position="33"/>
    </location>
</feature>
<sequence>MTDIIKFLSDEIMVILIAAMPVVELRGAIPFGVSLGMHPLHAMVLGLIGSTLPVPFLLLFLKPVFREMRKISFFRKLVEWVTRRTMKKAKNIRKYSAYGLLIFVAVPLPSTGVWTGSIAAALLDMRFQPAFLAIFGGNCIAALIMMILSHAAFGF</sequence>
<evidence type="ECO:0008006" key="4">
    <source>
        <dbReference type="Google" id="ProtNLM"/>
    </source>
</evidence>
<dbReference type="EMBL" id="LOEE01000028">
    <property type="protein sequence ID" value="KXG76316.1"/>
    <property type="molecule type" value="Genomic_DNA"/>
</dbReference>
<dbReference type="STRING" id="520762.AN619_12740"/>
<evidence type="ECO:0000313" key="2">
    <source>
        <dbReference type="EMBL" id="KXG76316.1"/>
    </source>
</evidence>
<protein>
    <recommendedName>
        <fullName evidence="4">Small multi-drug export protein</fullName>
    </recommendedName>
</protein>
<dbReference type="PANTHER" id="PTHR36007">
    <property type="entry name" value="TRANSPORT PROTEIN-RELATED"/>
    <property type="match status" value="1"/>
</dbReference>
<dbReference type="PANTHER" id="PTHR36007:SF2">
    <property type="entry name" value="TRANSPORT PROTEIN-RELATED"/>
    <property type="match status" value="1"/>
</dbReference>
<dbReference type="RefSeq" id="WP_068555865.1">
    <property type="nucleotide sequence ID" value="NZ_LOEE01000028.1"/>
</dbReference>
<dbReference type="InterPro" id="IPR009577">
    <property type="entry name" value="Sm_multidrug_ex"/>
</dbReference>
<gene>
    <name evidence="2" type="ORF">AN619_12740</name>
</gene>
<dbReference type="OrthoDB" id="360192at2"/>
<comment type="caution">
    <text evidence="2">The sequence shown here is derived from an EMBL/GenBank/DDBJ whole genome shotgun (WGS) entry which is preliminary data.</text>
</comment>
<keyword evidence="1" id="KW-1133">Transmembrane helix</keyword>